<name>A0ABW4GTS5_9ACTN</name>
<evidence type="ECO:0000313" key="3">
    <source>
        <dbReference type="Proteomes" id="UP001597097"/>
    </source>
</evidence>
<comment type="caution">
    <text evidence="2">The sequence shown here is derived from an EMBL/GenBank/DDBJ whole genome shotgun (WGS) entry which is preliminary data.</text>
</comment>
<evidence type="ECO:0000313" key="2">
    <source>
        <dbReference type="EMBL" id="MFD1546105.1"/>
    </source>
</evidence>
<dbReference type="Proteomes" id="UP001597097">
    <property type="component" value="Unassembled WGS sequence"/>
</dbReference>
<reference evidence="3" key="1">
    <citation type="journal article" date="2019" name="Int. J. Syst. Evol. Microbiol.">
        <title>The Global Catalogue of Microorganisms (GCM) 10K type strain sequencing project: providing services to taxonomists for standard genome sequencing and annotation.</title>
        <authorList>
            <consortium name="The Broad Institute Genomics Platform"/>
            <consortium name="The Broad Institute Genome Sequencing Center for Infectious Disease"/>
            <person name="Wu L."/>
            <person name="Ma J."/>
        </authorList>
    </citation>
    <scope>NUCLEOTIDE SEQUENCE [LARGE SCALE GENOMIC DNA]</scope>
    <source>
        <strain evidence="3">CGMCC 1.15399</strain>
    </source>
</reference>
<dbReference type="EMBL" id="JBHUCM010000057">
    <property type="protein sequence ID" value="MFD1546105.1"/>
    <property type="molecule type" value="Genomic_DNA"/>
</dbReference>
<gene>
    <name evidence="2" type="ORF">ACFSJ0_54355</name>
</gene>
<keyword evidence="3" id="KW-1185">Reference proteome</keyword>
<dbReference type="RefSeq" id="WP_219538072.1">
    <property type="nucleotide sequence ID" value="NZ_JAHKRM010000043.1"/>
</dbReference>
<accession>A0ABW4GTS5</accession>
<protein>
    <submittedName>
        <fullName evidence="2">Uncharacterized protein</fullName>
    </submittedName>
</protein>
<evidence type="ECO:0000256" key="1">
    <source>
        <dbReference type="SAM" id="MobiDB-lite"/>
    </source>
</evidence>
<feature type="region of interest" description="Disordered" evidence="1">
    <location>
        <begin position="41"/>
        <end position="65"/>
    </location>
</feature>
<organism evidence="2 3">
    <name type="scientific">Nonomuraea guangzhouensis</name>
    <dbReference type="NCBI Taxonomy" id="1291555"/>
    <lineage>
        <taxon>Bacteria</taxon>
        <taxon>Bacillati</taxon>
        <taxon>Actinomycetota</taxon>
        <taxon>Actinomycetes</taxon>
        <taxon>Streptosporangiales</taxon>
        <taxon>Streptosporangiaceae</taxon>
        <taxon>Nonomuraea</taxon>
    </lineage>
</organism>
<proteinExistence type="predicted"/>
<sequence>MTANPPIVCPTCQGVIVSSEADSYTPARGRLIVTNGYCQGQCSSPEPTPEPTEQAEKLPAGQGAQ</sequence>